<dbReference type="PANTHER" id="PTHR22838">
    <property type="entry name" value="WD REPEAT PROTEIN 26-RELATED"/>
    <property type="match status" value="1"/>
</dbReference>
<evidence type="ECO:0000256" key="4">
    <source>
        <dbReference type="SAM" id="MobiDB-lite"/>
    </source>
</evidence>
<dbReference type="SUPFAM" id="SSF50978">
    <property type="entry name" value="WD40 repeat-like"/>
    <property type="match status" value="1"/>
</dbReference>
<dbReference type="InterPro" id="IPR036322">
    <property type="entry name" value="WD40_repeat_dom_sf"/>
</dbReference>
<dbReference type="PROSITE" id="PS50082">
    <property type="entry name" value="WD_REPEATS_2"/>
    <property type="match status" value="2"/>
</dbReference>
<keyword evidence="2" id="KW-0677">Repeat</keyword>
<dbReference type="AlphaFoldDB" id="A0A7R9D3B8"/>
<dbReference type="InterPro" id="IPR001680">
    <property type="entry name" value="WD40_rpt"/>
</dbReference>
<gene>
    <name evidence="5" type="ORF">TCEB3V08_LOCUS8431</name>
</gene>
<evidence type="ECO:0000256" key="2">
    <source>
        <dbReference type="ARBA" id="ARBA00022737"/>
    </source>
</evidence>
<proteinExistence type="predicted"/>
<evidence type="ECO:0000256" key="1">
    <source>
        <dbReference type="ARBA" id="ARBA00022574"/>
    </source>
</evidence>
<dbReference type="PROSITE" id="PS00678">
    <property type="entry name" value="WD_REPEATS_1"/>
    <property type="match status" value="1"/>
</dbReference>
<dbReference type="Pfam" id="PF00400">
    <property type="entry name" value="WD40"/>
    <property type="match status" value="2"/>
</dbReference>
<evidence type="ECO:0000313" key="5">
    <source>
        <dbReference type="EMBL" id="CAD7406280.1"/>
    </source>
</evidence>
<protein>
    <submittedName>
        <fullName evidence="5">Uncharacterized protein</fullName>
    </submittedName>
</protein>
<name>A0A7R9D3B8_TIMCR</name>
<dbReference type="GO" id="GO:0005634">
    <property type="term" value="C:nucleus"/>
    <property type="evidence" value="ECO:0007669"/>
    <property type="project" value="TreeGrafter"/>
</dbReference>
<feature type="compositionally biased region" description="Low complexity" evidence="4">
    <location>
        <begin position="60"/>
        <end position="75"/>
    </location>
</feature>
<dbReference type="InterPro" id="IPR051350">
    <property type="entry name" value="WD_repeat-ST_regulator"/>
</dbReference>
<reference evidence="5" key="1">
    <citation type="submission" date="2020-11" db="EMBL/GenBank/DDBJ databases">
        <authorList>
            <person name="Tran Van P."/>
        </authorList>
    </citation>
    <scope>NUCLEOTIDE SEQUENCE</scope>
</reference>
<dbReference type="Gene3D" id="2.130.10.10">
    <property type="entry name" value="YVTN repeat-like/Quinoprotein amine dehydrogenase"/>
    <property type="match status" value="2"/>
</dbReference>
<organism evidence="5">
    <name type="scientific">Timema cristinae</name>
    <name type="common">Walking stick</name>
    <dbReference type="NCBI Taxonomy" id="61476"/>
    <lineage>
        <taxon>Eukaryota</taxon>
        <taxon>Metazoa</taxon>
        <taxon>Ecdysozoa</taxon>
        <taxon>Arthropoda</taxon>
        <taxon>Hexapoda</taxon>
        <taxon>Insecta</taxon>
        <taxon>Pterygota</taxon>
        <taxon>Neoptera</taxon>
        <taxon>Polyneoptera</taxon>
        <taxon>Phasmatodea</taxon>
        <taxon>Timematodea</taxon>
        <taxon>Timematoidea</taxon>
        <taxon>Timematidae</taxon>
        <taxon>Timema</taxon>
    </lineage>
</organism>
<feature type="repeat" description="WD" evidence="3">
    <location>
        <begin position="434"/>
        <end position="466"/>
    </location>
</feature>
<dbReference type="GO" id="GO:1990841">
    <property type="term" value="F:promoter-specific chromatin binding"/>
    <property type="evidence" value="ECO:0007669"/>
    <property type="project" value="TreeGrafter"/>
</dbReference>
<sequence>MAILAILGTLYIRRRSQLLREHTKVEESAVRKQYLKVRSQLLQKRYGVSCDQGQSSRTMSIRSNSRISESPESSRFAGESKPVMTPNSEQGEVVPTKQADASRAIVGGTTIAENYAFVGVHHIFDQLICVHSELIIGLGDVCPQHMQAVTMVKFANNDRSRLCCASFDGTVSICNVTASPPVVDVVFRGHTKGVTACDWSVSNDLVVSCSLDGTIFLWDVASRRCLRVVRDQVTGAEILSCVFQPANNNMVIVSFHKLSFRQVGNSCGMVEVLNVSTGIYPQGGTSKLGGRVLALACESSGHLVWAGNDKGTIISFLFDPETGRLNKGRRLNVAENCSITCISWRAWISREARDPMLLVNCAANVVYLFRVVDKEGTLQVRRKFAIRHENYLVRSTFCPIMSFRQGACVVSGSEDSCVYFLDIERKGKPCVNTLQGHACPVLGVSFNYDESLLATSDYQGLVIVWKREKRPGGAM</sequence>
<dbReference type="InterPro" id="IPR019775">
    <property type="entry name" value="WD40_repeat_CS"/>
</dbReference>
<feature type="repeat" description="WD" evidence="3">
    <location>
        <begin position="187"/>
        <end position="228"/>
    </location>
</feature>
<dbReference type="PANTHER" id="PTHR22838:SF4">
    <property type="entry name" value="WD REPEAT-CONTAINING PROTEIN 13"/>
    <property type="match status" value="1"/>
</dbReference>
<accession>A0A7R9D3B8</accession>
<dbReference type="InterPro" id="IPR015943">
    <property type="entry name" value="WD40/YVTN_repeat-like_dom_sf"/>
</dbReference>
<dbReference type="PROSITE" id="PS50294">
    <property type="entry name" value="WD_REPEATS_REGION"/>
    <property type="match status" value="2"/>
</dbReference>
<feature type="region of interest" description="Disordered" evidence="4">
    <location>
        <begin position="53"/>
        <end position="96"/>
    </location>
</feature>
<evidence type="ECO:0000256" key="3">
    <source>
        <dbReference type="PROSITE-ProRule" id="PRU00221"/>
    </source>
</evidence>
<keyword evidence="1 3" id="KW-0853">WD repeat</keyword>
<dbReference type="EMBL" id="OC319780">
    <property type="protein sequence ID" value="CAD7406280.1"/>
    <property type="molecule type" value="Genomic_DNA"/>
</dbReference>
<dbReference type="SMART" id="SM00320">
    <property type="entry name" value="WD40"/>
    <property type="match status" value="3"/>
</dbReference>